<keyword evidence="3" id="KW-1185">Reference proteome</keyword>
<organism evidence="2 3">
    <name type="scientific">Ophiobolus disseminans</name>
    <dbReference type="NCBI Taxonomy" id="1469910"/>
    <lineage>
        <taxon>Eukaryota</taxon>
        <taxon>Fungi</taxon>
        <taxon>Dikarya</taxon>
        <taxon>Ascomycota</taxon>
        <taxon>Pezizomycotina</taxon>
        <taxon>Dothideomycetes</taxon>
        <taxon>Pleosporomycetidae</taxon>
        <taxon>Pleosporales</taxon>
        <taxon>Pleosporineae</taxon>
        <taxon>Phaeosphaeriaceae</taxon>
        <taxon>Ophiobolus</taxon>
    </lineage>
</organism>
<dbReference type="Pfam" id="PF25545">
    <property type="entry name" value="DUF7924"/>
    <property type="match status" value="1"/>
</dbReference>
<dbReference type="InterPro" id="IPR057684">
    <property type="entry name" value="DUF7924"/>
</dbReference>
<name>A0A6A7AGA4_9PLEO</name>
<evidence type="ECO:0000313" key="3">
    <source>
        <dbReference type="Proteomes" id="UP000799424"/>
    </source>
</evidence>
<feature type="domain" description="DUF7924" evidence="1">
    <location>
        <begin position="163"/>
        <end position="303"/>
    </location>
</feature>
<proteinExistence type="predicted"/>
<sequence>MDHHLLSISDYYSADNLQVDTTSKEAFFCDSSFDSNDSGICLLTEENLAFVQHQLGVGNFNMSKTPKPRNITYTSKAYDQALKKRDCIFNPDDKDPSNRTEILEALDQTRSDSMTSTSAKRILKTLRGMTSETMVSLIANGKVIDNLDVQEATEDRWACTNLAWRKNLPLPAHPNPEEPLHYIGPPNPDTTIGFSMEVFKDINKAFKHLDTQCFPVGGDPRIIFPVFTIEEIGQAKEEHGRRQSLHNAAVMLRDLRTLWKESGMAKDTLRTEFDGVAHVMTLQFTATLIQLCGCWTEVSTEGFSTTPSLMRLSTHQMVPRTSRRSSTRSENALDWVITHNKGTIEKRLTELQGILRERKLAPLVPAYSVVGSTIDDGTDNGAVGV</sequence>
<dbReference type="EMBL" id="MU006217">
    <property type="protein sequence ID" value="KAF2832312.1"/>
    <property type="molecule type" value="Genomic_DNA"/>
</dbReference>
<dbReference type="Proteomes" id="UP000799424">
    <property type="component" value="Unassembled WGS sequence"/>
</dbReference>
<dbReference type="AlphaFoldDB" id="A0A6A7AGA4"/>
<evidence type="ECO:0000259" key="1">
    <source>
        <dbReference type="Pfam" id="PF25545"/>
    </source>
</evidence>
<dbReference type="OrthoDB" id="3722916at2759"/>
<evidence type="ECO:0000313" key="2">
    <source>
        <dbReference type="EMBL" id="KAF2832312.1"/>
    </source>
</evidence>
<gene>
    <name evidence="2" type="ORF">CC86DRAFT_462634</name>
</gene>
<accession>A0A6A7AGA4</accession>
<protein>
    <recommendedName>
        <fullName evidence="1">DUF7924 domain-containing protein</fullName>
    </recommendedName>
</protein>
<reference evidence="2" key="1">
    <citation type="journal article" date="2020" name="Stud. Mycol.">
        <title>101 Dothideomycetes genomes: a test case for predicting lifestyles and emergence of pathogens.</title>
        <authorList>
            <person name="Haridas S."/>
            <person name="Albert R."/>
            <person name="Binder M."/>
            <person name="Bloem J."/>
            <person name="Labutti K."/>
            <person name="Salamov A."/>
            <person name="Andreopoulos B."/>
            <person name="Baker S."/>
            <person name="Barry K."/>
            <person name="Bills G."/>
            <person name="Bluhm B."/>
            <person name="Cannon C."/>
            <person name="Castanera R."/>
            <person name="Culley D."/>
            <person name="Daum C."/>
            <person name="Ezra D."/>
            <person name="Gonzalez J."/>
            <person name="Henrissat B."/>
            <person name="Kuo A."/>
            <person name="Liang C."/>
            <person name="Lipzen A."/>
            <person name="Lutzoni F."/>
            <person name="Magnuson J."/>
            <person name="Mondo S."/>
            <person name="Nolan M."/>
            <person name="Ohm R."/>
            <person name="Pangilinan J."/>
            <person name="Park H.-J."/>
            <person name="Ramirez L."/>
            <person name="Alfaro M."/>
            <person name="Sun H."/>
            <person name="Tritt A."/>
            <person name="Yoshinaga Y."/>
            <person name="Zwiers L.-H."/>
            <person name="Turgeon B."/>
            <person name="Goodwin S."/>
            <person name="Spatafora J."/>
            <person name="Crous P."/>
            <person name="Grigoriev I."/>
        </authorList>
    </citation>
    <scope>NUCLEOTIDE SEQUENCE</scope>
    <source>
        <strain evidence="2">CBS 113818</strain>
    </source>
</reference>